<accession>A0ABT1JNP4</accession>
<dbReference type="PRINTS" id="PR00793">
    <property type="entry name" value="PROAMNOPTASE"/>
</dbReference>
<comment type="similarity">
    <text evidence="1">Belongs to the peptidase S33 family.</text>
</comment>
<dbReference type="Pfam" id="PF00561">
    <property type="entry name" value="Abhydrolase_1"/>
    <property type="match status" value="1"/>
</dbReference>
<dbReference type="EMBL" id="AUBJ02000001">
    <property type="protein sequence ID" value="MCP2334140.1"/>
    <property type="molecule type" value="Genomic_DNA"/>
</dbReference>
<proteinExistence type="inferred from homology"/>
<comment type="caution">
    <text evidence="4">The sequence shown here is derived from an EMBL/GenBank/DDBJ whole genome shotgun (WGS) entry which is preliminary data.</text>
</comment>
<evidence type="ECO:0000256" key="1">
    <source>
        <dbReference type="ARBA" id="ARBA00010088"/>
    </source>
</evidence>
<dbReference type="InterPro" id="IPR051601">
    <property type="entry name" value="Serine_prot/Carboxylest_S33"/>
</dbReference>
<evidence type="ECO:0000259" key="3">
    <source>
        <dbReference type="Pfam" id="PF00561"/>
    </source>
</evidence>
<reference evidence="4 5" key="2">
    <citation type="submission" date="2022-06" db="EMBL/GenBank/DDBJ databases">
        <title>Genomic Encyclopedia of Type Strains, Phase I: the one thousand microbial genomes (KMG-I) project.</title>
        <authorList>
            <person name="Kyrpides N."/>
        </authorList>
    </citation>
    <scope>NUCLEOTIDE SEQUENCE [LARGE SCALE GENOMIC DNA]</scope>
    <source>
        <strain evidence="4 5">DSM 43889</strain>
    </source>
</reference>
<dbReference type="Proteomes" id="UP000791080">
    <property type="component" value="Unassembled WGS sequence"/>
</dbReference>
<dbReference type="InterPro" id="IPR002410">
    <property type="entry name" value="Peptidase_S33"/>
</dbReference>
<keyword evidence="2" id="KW-0378">Hydrolase</keyword>
<dbReference type="RefSeq" id="WP_026418539.1">
    <property type="nucleotide sequence ID" value="NZ_AUBJ02000001.1"/>
</dbReference>
<evidence type="ECO:0000256" key="2">
    <source>
        <dbReference type="ARBA" id="ARBA00022801"/>
    </source>
</evidence>
<dbReference type="Gene3D" id="3.40.50.1820">
    <property type="entry name" value="alpha/beta hydrolase"/>
    <property type="match status" value="1"/>
</dbReference>
<evidence type="ECO:0000313" key="4">
    <source>
        <dbReference type="EMBL" id="MCP2334140.1"/>
    </source>
</evidence>
<dbReference type="InterPro" id="IPR029058">
    <property type="entry name" value="AB_hydrolase_fold"/>
</dbReference>
<organism evidence="4 5">
    <name type="scientific">Actinoalloteichus caeruleus DSM 43889</name>
    <dbReference type="NCBI Taxonomy" id="1120930"/>
    <lineage>
        <taxon>Bacteria</taxon>
        <taxon>Bacillati</taxon>
        <taxon>Actinomycetota</taxon>
        <taxon>Actinomycetes</taxon>
        <taxon>Pseudonocardiales</taxon>
        <taxon>Pseudonocardiaceae</taxon>
        <taxon>Actinoalloteichus</taxon>
        <taxon>Actinoalloteichus cyanogriseus</taxon>
    </lineage>
</organism>
<dbReference type="PANTHER" id="PTHR43248:SF2">
    <property type="entry name" value="PROLYL AMINOPEPTIDASE"/>
    <property type="match status" value="1"/>
</dbReference>
<keyword evidence="5" id="KW-1185">Reference proteome</keyword>
<dbReference type="InterPro" id="IPR000073">
    <property type="entry name" value="AB_hydrolase_1"/>
</dbReference>
<protein>
    <submittedName>
        <fullName evidence="4">Pimeloyl-ACP methyl ester carboxylesterase</fullName>
    </submittedName>
</protein>
<evidence type="ECO:0000313" key="5">
    <source>
        <dbReference type="Proteomes" id="UP000791080"/>
    </source>
</evidence>
<feature type="domain" description="AB hydrolase-1" evidence="3">
    <location>
        <begin position="50"/>
        <end position="192"/>
    </location>
</feature>
<name>A0ABT1JNP4_ACTCY</name>
<dbReference type="PANTHER" id="PTHR43248">
    <property type="entry name" value="2-SUCCINYL-6-HYDROXY-2,4-CYCLOHEXADIENE-1-CARBOXYLATE SYNTHASE"/>
    <property type="match status" value="1"/>
</dbReference>
<gene>
    <name evidence="4" type="ORF">G443_004410</name>
</gene>
<reference evidence="4 5" key="1">
    <citation type="submission" date="2013-07" db="EMBL/GenBank/DDBJ databases">
        <authorList>
            <consortium name="DOE Joint Genome Institute"/>
            <person name="Reeve W."/>
            <person name="Huntemann M."/>
            <person name="Han J."/>
            <person name="Chen A."/>
            <person name="Kyrpides N."/>
            <person name="Mavromatis K."/>
            <person name="Markowitz V."/>
            <person name="Palaniappan K."/>
            <person name="Ivanova N."/>
            <person name="Schaumberg A."/>
            <person name="Pati A."/>
            <person name="Liolios K."/>
            <person name="Nordberg H.P."/>
            <person name="Cantor M.N."/>
            <person name="Hua S.X."/>
            <person name="Woyke T."/>
        </authorList>
    </citation>
    <scope>NUCLEOTIDE SEQUENCE [LARGE SCALE GENOMIC DNA]</scope>
    <source>
        <strain evidence="4 5">DSM 43889</strain>
    </source>
</reference>
<dbReference type="SUPFAM" id="SSF53474">
    <property type="entry name" value="alpha/beta-Hydrolases"/>
    <property type="match status" value="1"/>
</dbReference>
<sequence>MRVNEYRQAGMVITEHVVESPLDHRDPARGSIEVFAREVVSSANAGRDLPRLLWLQGGPGNRAQRPTAPSTWLGRALRDYRVVLLDQRGTGLSTPANRRTLAEVGGPEAQADYLSLFRADSIVGDAEVLRRHLGGDEPWSVLGQSFGGFVTLSYLSFAPEGLREAFVTGGLPPLAGTADDVYRLTYDRTVEQNELYFARHPADRELVRRVVDVLSAGETRLPTGEVLTPRRFQTAGIQLGTRSGFDSLHFLLEQAFAGSPGRDRLGDTFLAELGAALSFAANPLYAVLHEPIYNQGTASSWAAEREYQRRPEFAVDAEDFLFTGEMIYPLHFAEVPALTPLRETAELLASRTDWPALYDPARLAANEVPAFAAVYYDDMFVAREHSLATASAVRGLRPWITNDYAHDGVRADAAVLDRLLAMAGGLS</sequence>